<evidence type="ECO:0000313" key="11">
    <source>
        <dbReference type="EMBL" id="QBZ82839.1"/>
    </source>
</evidence>
<evidence type="ECO:0000256" key="7">
    <source>
        <dbReference type="ARBA" id="ARBA00022842"/>
    </source>
</evidence>
<dbReference type="GO" id="GO:0046872">
    <property type="term" value="F:metal ion binding"/>
    <property type="evidence" value="ECO:0007669"/>
    <property type="project" value="UniProtKB-KW"/>
</dbReference>
<dbReference type="InterPro" id="IPR011005">
    <property type="entry name" value="Dihydropteroate_synth-like_sf"/>
</dbReference>
<evidence type="ECO:0000256" key="2">
    <source>
        <dbReference type="ARBA" id="ARBA00001946"/>
    </source>
</evidence>
<name>A0A4P7NZ22_9GAMM</name>
<comment type="cofactor">
    <cofactor evidence="2 9">
        <name>Mg(2+)</name>
        <dbReference type="ChEBI" id="CHEBI:18420"/>
    </cofactor>
</comment>
<dbReference type="Pfam" id="PF00809">
    <property type="entry name" value="Pterin_bind"/>
    <property type="match status" value="1"/>
</dbReference>
<evidence type="ECO:0000313" key="12">
    <source>
        <dbReference type="Proteomes" id="UP000296201"/>
    </source>
</evidence>
<dbReference type="SUPFAM" id="SSF51717">
    <property type="entry name" value="Dihydropteroate synthetase-like"/>
    <property type="match status" value="1"/>
</dbReference>
<protein>
    <recommendedName>
        <fullName evidence="4 9">Dihydropteroate synthase</fullName>
        <shortName evidence="9">DHPS</shortName>
        <ecNumber evidence="4 9">2.5.1.15</ecNumber>
    </recommendedName>
    <alternativeName>
        <fullName evidence="9">Dihydropteroate pyrophosphorylase</fullName>
    </alternativeName>
</protein>
<dbReference type="PROSITE" id="PS00792">
    <property type="entry name" value="DHPS_1"/>
    <property type="match status" value="1"/>
</dbReference>
<dbReference type="UniPathway" id="UPA00077">
    <property type="reaction ID" value="UER00156"/>
</dbReference>
<comment type="function">
    <text evidence="9">Catalyzes the condensation of para-aminobenzoate (pABA) with 6-hydroxymethyl-7,8-dihydropterin diphosphate (DHPt-PP) to form 7,8-dihydropteroate (H2Pte), the immediate precursor of folate derivatives.</text>
</comment>
<accession>A0A4P7NZ22</accession>
<dbReference type="AlphaFoldDB" id="A0A4P7NZ22"/>
<keyword evidence="7 9" id="KW-0460">Magnesium</keyword>
<sequence>MRLTDKLHDPTLDHPLIMGILNVTPDSFSDGGKFNSMDAIKRQVEKMSNAGADIVDIGGESTRPGAKIVSLQEELDRVLPAIEAVKAVSDAYISIDTYKPEVMKESTKLTIDMINDVNALQADGAIEIVRESGVMACLMHKQGMPKDMQHSPEYKEGVFEDVYQFLSRQSAHCLEAGIQPENIVIDPGFGFGKKLHHNIELFENLEGFSELQYPLLVGVSRKTMIGELLGGVPVEERVVGSVSAAVLATLKGAKVLRVHDVKETMQAMKVAMALL</sequence>
<dbReference type="CDD" id="cd00739">
    <property type="entry name" value="DHPS"/>
    <property type="match status" value="1"/>
</dbReference>
<keyword evidence="8 9" id="KW-0289">Folate biosynthesis</keyword>
<dbReference type="GO" id="GO:0046656">
    <property type="term" value="P:folic acid biosynthetic process"/>
    <property type="evidence" value="ECO:0007669"/>
    <property type="project" value="UniProtKB-KW"/>
</dbReference>
<dbReference type="InterPro" id="IPR006390">
    <property type="entry name" value="DHP_synth_dom"/>
</dbReference>
<evidence type="ECO:0000256" key="8">
    <source>
        <dbReference type="ARBA" id="ARBA00022909"/>
    </source>
</evidence>
<dbReference type="RefSeq" id="WP_223260937.1">
    <property type="nucleotide sequence ID" value="NZ_CP032096.1"/>
</dbReference>
<dbReference type="PANTHER" id="PTHR20941:SF1">
    <property type="entry name" value="FOLIC ACID SYNTHESIS PROTEIN FOL1"/>
    <property type="match status" value="1"/>
</dbReference>
<proteinExistence type="inferred from homology"/>
<keyword evidence="5 9" id="KW-0808">Transferase</keyword>
<evidence type="ECO:0000256" key="6">
    <source>
        <dbReference type="ARBA" id="ARBA00022723"/>
    </source>
</evidence>
<evidence type="ECO:0000259" key="10">
    <source>
        <dbReference type="PROSITE" id="PS50972"/>
    </source>
</evidence>
<keyword evidence="6 9" id="KW-0479">Metal-binding</keyword>
<evidence type="ECO:0000256" key="3">
    <source>
        <dbReference type="ARBA" id="ARBA00004763"/>
    </source>
</evidence>
<reference evidence="11 12" key="1">
    <citation type="submission" date="2018-08" db="EMBL/GenBank/DDBJ databases">
        <title>Horizontal acquisition of hydrogen conversion ability and other habitat adaptations in Hydrogenovibrio crunogenus strains.</title>
        <authorList>
            <person name="Gonnella G."/>
            <person name="Adam N."/>
            <person name="Perner M."/>
        </authorList>
    </citation>
    <scope>NUCLEOTIDE SEQUENCE [LARGE SCALE GENOMIC DNA]</scope>
    <source>
        <strain evidence="11 12">SP-41</strain>
    </source>
</reference>
<dbReference type="Gene3D" id="3.20.20.20">
    <property type="entry name" value="Dihydropteroate synthase-like"/>
    <property type="match status" value="1"/>
</dbReference>
<evidence type="ECO:0000256" key="9">
    <source>
        <dbReference type="RuleBase" id="RU361205"/>
    </source>
</evidence>
<dbReference type="EC" id="2.5.1.15" evidence="4 9"/>
<dbReference type="Proteomes" id="UP000296201">
    <property type="component" value="Chromosome"/>
</dbReference>
<evidence type="ECO:0000256" key="1">
    <source>
        <dbReference type="ARBA" id="ARBA00000012"/>
    </source>
</evidence>
<dbReference type="NCBIfam" id="TIGR01496">
    <property type="entry name" value="DHPS"/>
    <property type="match status" value="1"/>
</dbReference>
<dbReference type="GO" id="GO:0046654">
    <property type="term" value="P:tetrahydrofolate biosynthetic process"/>
    <property type="evidence" value="ECO:0007669"/>
    <property type="project" value="UniProtKB-UniPathway"/>
</dbReference>
<dbReference type="PANTHER" id="PTHR20941">
    <property type="entry name" value="FOLATE SYNTHESIS PROTEINS"/>
    <property type="match status" value="1"/>
</dbReference>
<gene>
    <name evidence="11" type="primary">folP</name>
    <name evidence="11" type="ORF">GHNINEIG_00876</name>
</gene>
<dbReference type="PROSITE" id="PS00793">
    <property type="entry name" value="DHPS_2"/>
    <property type="match status" value="1"/>
</dbReference>
<dbReference type="InterPro" id="IPR045031">
    <property type="entry name" value="DHP_synth-like"/>
</dbReference>
<dbReference type="PROSITE" id="PS50972">
    <property type="entry name" value="PTERIN_BINDING"/>
    <property type="match status" value="1"/>
</dbReference>
<dbReference type="GO" id="GO:0004156">
    <property type="term" value="F:dihydropteroate synthase activity"/>
    <property type="evidence" value="ECO:0007669"/>
    <property type="project" value="UniProtKB-EC"/>
</dbReference>
<dbReference type="InterPro" id="IPR000489">
    <property type="entry name" value="Pterin-binding_dom"/>
</dbReference>
<organism evidence="11 12">
    <name type="scientific">Hydrogenovibrio crunogenus</name>
    <dbReference type="NCBI Taxonomy" id="39765"/>
    <lineage>
        <taxon>Bacteria</taxon>
        <taxon>Pseudomonadati</taxon>
        <taxon>Pseudomonadota</taxon>
        <taxon>Gammaproteobacteria</taxon>
        <taxon>Thiotrichales</taxon>
        <taxon>Piscirickettsiaceae</taxon>
        <taxon>Hydrogenovibrio</taxon>
    </lineage>
</organism>
<dbReference type="EMBL" id="CP032096">
    <property type="protein sequence ID" value="QBZ82839.1"/>
    <property type="molecule type" value="Genomic_DNA"/>
</dbReference>
<comment type="pathway">
    <text evidence="3 9">Cofactor biosynthesis; tetrahydrofolate biosynthesis; 7,8-dihydrofolate from 2-amino-4-hydroxy-6-hydroxymethyl-7,8-dihydropteridine diphosphate and 4-aminobenzoate: step 1/2.</text>
</comment>
<evidence type="ECO:0000256" key="5">
    <source>
        <dbReference type="ARBA" id="ARBA00022679"/>
    </source>
</evidence>
<keyword evidence="12" id="KW-1185">Reference proteome</keyword>
<comment type="similarity">
    <text evidence="9">Belongs to the DHPS family.</text>
</comment>
<comment type="catalytic activity">
    <reaction evidence="1">
        <text>(7,8-dihydropterin-6-yl)methyl diphosphate + 4-aminobenzoate = 7,8-dihydropteroate + diphosphate</text>
        <dbReference type="Rhea" id="RHEA:19949"/>
        <dbReference type="ChEBI" id="CHEBI:17836"/>
        <dbReference type="ChEBI" id="CHEBI:17839"/>
        <dbReference type="ChEBI" id="CHEBI:33019"/>
        <dbReference type="ChEBI" id="CHEBI:72950"/>
        <dbReference type="EC" id="2.5.1.15"/>
    </reaction>
</comment>
<dbReference type="GO" id="GO:0005829">
    <property type="term" value="C:cytosol"/>
    <property type="evidence" value="ECO:0007669"/>
    <property type="project" value="TreeGrafter"/>
</dbReference>
<feature type="domain" description="Pterin-binding" evidence="10">
    <location>
        <begin position="15"/>
        <end position="269"/>
    </location>
</feature>
<evidence type="ECO:0000256" key="4">
    <source>
        <dbReference type="ARBA" id="ARBA00012458"/>
    </source>
</evidence>